<keyword evidence="1 7" id="KW-0489">Methyltransferase</keyword>
<dbReference type="Pfam" id="PF08100">
    <property type="entry name" value="Dimerisation"/>
    <property type="match status" value="1"/>
</dbReference>
<dbReference type="InterPro" id="IPR016461">
    <property type="entry name" value="COMT-like"/>
</dbReference>
<dbReference type="Gene3D" id="1.10.287.1350">
    <property type="match status" value="1"/>
</dbReference>
<name>A0ABP8VVM1_9PSEU</name>
<evidence type="ECO:0000313" key="7">
    <source>
        <dbReference type="EMBL" id="GAA4673107.1"/>
    </source>
</evidence>
<sequence>MVAPTTRTTTETTTRTGHPAPGPAELPAVDAAARLSRLADGYLVTAALNVAAELGVADVLARGACDAVRLAAEVGARPGPLHRVLRVLVAEGVLAEFPDGTFTLTPSGRLLRSDVPGSLRGAVRARGGVYATAAPALPDAVREGDVAFERARGEPFFDHIASRPAELAAFQAAMQDRSAREAADVVAAYDFGRFRRVVDVGGGTGVLLSAVLTATPGLAGVLLDRAEVVAEARVPEGTEVVAGDFFAGVPAGADAYLLSRILHDWDDADARRILVRCREAMGPDATLLVVDALLPERAADGPAVIRMDATMLLLATGCERTARQFGELFASAGLVLRRVVPTTSPVGLVVLEAGPA</sequence>
<dbReference type="InterPro" id="IPR036388">
    <property type="entry name" value="WH-like_DNA-bd_sf"/>
</dbReference>
<evidence type="ECO:0000256" key="3">
    <source>
        <dbReference type="ARBA" id="ARBA00022691"/>
    </source>
</evidence>
<dbReference type="SUPFAM" id="SSF53335">
    <property type="entry name" value="S-adenosyl-L-methionine-dependent methyltransferases"/>
    <property type="match status" value="1"/>
</dbReference>
<evidence type="ECO:0000259" key="5">
    <source>
        <dbReference type="Pfam" id="PF00891"/>
    </source>
</evidence>
<protein>
    <submittedName>
        <fullName evidence="7">Methyltransferase</fullName>
    </submittedName>
</protein>
<dbReference type="SUPFAM" id="SSF46785">
    <property type="entry name" value="Winged helix' DNA-binding domain"/>
    <property type="match status" value="1"/>
</dbReference>
<dbReference type="GO" id="GO:0008168">
    <property type="term" value="F:methyltransferase activity"/>
    <property type="evidence" value="ECO:0007669"/>
    <property type="project" value="UniProtKB-KW"/>
</dbReference>
<feature type="domain" description="O-methyltransferase C-terminal" evidence="5">
    <location>
        <begin position="137"/>
        <end position="333"/>
    </location>
</feature>
<keyword evidence="8" id="KW-1185">Reference proteome</keyword>
<dbReference type="Proteomes" id="UP001500325">
    <property type="component" value="Unassembled WGS sequence"/>
</dbReference>
<dbReference type="PANTHER" id="PTHR43712">
    <property type="entry name" value="PUTATIVE (AFU_ORTHOLOGUE AFUA_4G14580)-RELATED"/>
    <property type="match status" value="1"/>
</dbReference>
<dbReference type="GO" id="GO:0032259">
    <property type="term" value="P:methylation"/>
    <property type="evidence" value="ECO:0007669"/>
    <property type="project" value="UniProtKB-KW"/>
</dbReference>
<reference evidence="8" key="1">
    <citation type="journal article" date="2019" name="Int. J. Syst. Evol. Microbiol.">
        <title>The Global Catalogue of Microorganisms (GCM) 10K type strain sequencing project: providing services to taxonomists for standard genome sequencing and annotation.</title>
        <authorList>
            <consortium name="The Broad Institute Genomics Platform"/>
            <consortium name="The Broad Institute Genome Sequencing Center for Infectious Disease"/>
            <person name="Wu L."/>
            <person name="Ma J."/>
        </authorList>
    </citation>
    <scope>NUCLEOTIDE SEQUENCE [LARGE SCALE GENOMIC DNA]</scope>
    <source>
        <strain evidence="8">JCM 18055</strain>
    </source>
</reference>
<dbReference type="PIRSF" id="PIRSF005739">
    <property type="entry name" value="O-mtase"/>
    <property type="match status" value="1"/>
</dbReference>
<evidence type="ECO:0000313" key="8">
    <source>
        <dbReference type="Proteomes" id="UP001500325"/>
    </source>
</evidence>
<evidence type="ECO:0000259" key="6">
    <source>
        <dbReference type="Pfam" id="PF08100"/>
    </source>
</evidence>
<evidence type="ECO:0000256" key="1">
    <source>
        <dbReference type="ARBA" id="ARBA00022603"/>
    </source>
</evidence>
<dbReference type="InterPro" id="IPR029063">
    <property type="entry name" value="SAM-dependent_MTases_sf"/>
</dbReference>
<proteinExistence type="predicted"/>
<comment type="caution">
    <text evidence="7">The sequence shown here is derived from an EMBL/GenBank/DDBJ whole genome shotgun (WGS) entry which is preliminary data.</text>
</comment>
<dbReference type="InterPro" id="IPR001077">
    <property type="entry name" value="COMT_C"/>
</dbReference>
<dbReference type="PROSITE" id="PS51683">
    <property type="entry name" value="SAM_OMT_II"/>
    <property type="match status" value="1"/>
</dbReference>
<feature type="domain" description="O-methyltransferase dimerisation" evidence="6">
    <location>
        <begin position="37"/>
        <end position="111"/>
    </location>
</feature>
<feature type="compositionally biased region" description="Low complexity" evidence="4">
    <location>
        <begin position="1"/>
        <end position="16"/>
    </location>
</feature>
<keyword evidence="2" id="KW-0808">Transferase</keyword>
<dbReference type="InterPro" id="IPR036390">
    <property type="entry name" value="WH_DNA-bd_sf"/>
</dbReference>
<evidence type="ECO:0000256" key="2">
    <source>
        <dbReference type="ARBA" id="ARBA00022679"/>
    </source>
</evidence>
<evidence type="ECO:0000256" key="4">
    <source>
        <dbReference type="SAM" id="MobiDB-lite"/>
    </source>
</evidence>
<accession>A0ABP8VVM1</accession>
<feature type="region of interest" description="Disordered" evidence="4">
    <location>
        <begin position="1"/>
        <end position="24"/>
    </location>
</feature>
<dbReference type="Gene3D" id="3.40.50.150">
    <property type="entry name" value="Vaccinia Virus protein VP39"/>
    <property type="match status" value="1"/>
</dbReference>
<organism evidence="7 8">
    <name type="scientific">Pseudonocardia yuanmonensis</name>
    <dbReference type="NCBI Taxonomy" id="1095914"/>
    <lineage>
        <taxon>Bacteria</taxon>
        <taxon>Bacillati</taxon>
        <taxon>Actinomycetota</taxon>
        <taxon>Actinomycetes</taxon>
        <taxon>Pseudonocardiales</taxon>
        <taxon>Pseudonocardiaceae</taxon>
        <taxon>Pseudonocardia</taxon>
    </lineage>
</organism>
<dbReference type="Gene3D" id="1.10.10.10">
    <property type="entry name" value="Winged helix-like DNA-binding domain superfamily/Winged helix DNA-binding domain"/>
    <property type="match status" value="1"/>
</dbReference>
<dbReference type="InterPro" id="IPR012967">
    <property type="entry name" value="COMT_dimerisation"/>
</dbReference>
<keyword evidence="3" id="KW-0949">S-adenosyl-L-methionine</keyword>
<dbReference type="RefSeq" id="WP_345377564.1">
    <property type="nucleotide sequence ID" value="NZ_BAABIC010000001.1"/>
</dbReference>
<dbReference type="EMBL" id="BAABIC010000001">
    <property type="protein sequence ID" value="GAA4673107.1"/>
    <property type="molecule type" value="Genomic_DNA"/>
</dbReference>
<dbReference type="Pfam" id="PF00891">
    <property type="entry name" value="Methyltransf_2"/>
    <property type="match status" value="1"/>
</dbReference>
<dbReference type="PANTHER" id="PTHR43712:SF2">
    <property type="entry name" value="O-METHYLTRANSFERASE CICE"/>
    <property type="match status" value="1"/>
</dbReference>
<gene>
    <name evidence="7" type="ORF">GCM10023215_00610</name>
</gene>